<keyword evidence="1" id="KW-0732">Signal</keyword>
<dbReference type="Proteomes" id="UP000267524">
    <property type="component" value="Unassembled WGS sequence"/>
</dbReference>
<feature type="signal peptide" evidence="1">
    <location>
        <begin position="1"/>
        <end position="20"/>
    </location>
</feature>
<comment type="caution">
    <text evidence="2">The sequence shown here is derived from an EMBL/GenBank/DDBJ whole genome shotgun (WGS) entry which is preliminary data.</text>
</comment>
<reference evidence="2 3" key="1">
    <citation type="submission" date="2018-08" db="EMBL/GenBank/DDBJ databases">
        <title>Chryseobacterium nematophagum: a novel matrix digesting pathogen of nematodes.</title>
        <authorList>
            <person name="Page A."/>
            <person name="Roberts M."/>
            <person name="Felix M.-A."/>
            <person name="Weir W."/>
        </authorList>
    </citation>
    <scope>NUCLEOTIDE SEQUENCE [LARGE SCALE GENOMIC DNA]</scope>
    <source>
        <strain evidence="2 3">JUb275</strain>
    </source>
</reference>
<name>A0A3M7LEZ0_9FLAO</name>
<protein>
    <submittedName>
        <fullName evidence="2">Uncharacterized protein</fullName>
    </submittedName>
</protein>
<accession>A0A3M7LEZ0</accession>
<evidence type="ECO:0000313" key="3">
    <source>
        <dbReference type="Proteomes" id="UP000267524"/>
    </source>
</evidence>
<gene>
    <name evidence="2" type="ORF">D1632_00360</name>
</gene>
<dbReference type="EMBL" id="QWIV01000003">
    <property type="protein sequence ID" value="RMZ61298.1"/>
    <property type="molecule type" value="Genomic_DNA"/>
</dbReference>
<evidence type="ECO:0000313" key="2">
    <source>
        <dbReference type="EMBL" id="RMZ61298.1"/>
    </source>
</evidence>
<organism evidence="2 3">
    <name type="scientific">Chryseobacterium nematophagum</name>
    <dbReference type="NCBI Taxonomy" id="2305228"/>
    <lineage>
        <taxon>Bacteria</taxon>
        <taxon>Pseudomonadati</taxon>
        <taxon>Bacteroidota</taxon>
        <taxon>Flavobacteriia</taxon>
        <taxon>Flavobacteriales</taxon>
        <taxon>Weeksellaceae</taxon>
        <taxon>Chryseobacterium group</taxon>
        <taxon>Chryseobacterium</taxon>
    </lineage>
</organism>
<feature type="chain" id="PRO_5018126347" evidence="1">
    <location>
        <begin position="21"/>
        <end position="221"/>
    </location>
</feature>
<evidence type="ECO:0000256" key="1">
    <source>
        <dbReference type="SAM" id="SignalP"/>
    </source>
</evidence>
<keyword evidence="3" id="KW-1185">Reference proteome</keyword>
<proteinExistence type="predicted"/>
<sequence length="221" mass="25808">MKKFLAASFFLMSIYGFSQNYVTMYYNPDFYAQVTANHGVRIASESHIRNKYESIKDKYEEVNQKVAQILVIRQQLHSYLTNVNSLIANGQQLKRIYADLQLLLSHVGEMSQLAGQYPEYAIFCTPTANKAYFKALECQQYLTSLILKEDSGYLIDMHNRTLFLAKVQGEIRDLNLLIYSVVLFIKNAKSIPYWRHIPNMNLYYTMDKELIKQILQQASWL</sequence>
<dbReference type="RefSeq" id="WP_122545292.1">
    <property type="nucleotide sequence ID" value="NZ_QWIV01000003.1"/>
</dbReference>
<dbReference type="AlphaFoldDB" id="A0A3M7LEZ0"/>